<evidence type="ECO:0000256" key="4">
    <source>
        <dbReference type="ARBA" id="ARBA00023288"/>
    </source>
</evidence>
<dbReference type="Gene3D" id="2.40.128.200">
    <property type="match status" value="1"/>
</dbReference>
<dbReference type="Proteomes" id="UP000191933">
    <property type="component" value="Unassembled WGS sequence"/>
</dbReference>
<dbReference type="Pfam" id="PF09864">
    <property type="entry name" value="MliC"/>
    <property type="match status" value="1"/>
</dbReference>
<evidence type="ECO:0000259" key="6">
    <source>
        <dbReference type="Pfam" id="PF09864"/>
    </source>
</evidence>
<dbReference type="RefSeq" id="WP_080822945.1">
    <property type="nucleotide sequence ID" value="NZ_LT009718.1"/>
</dbReference>
<evidence type="ECO:0000256" key="2">
    <source>
        <dbReference type="ARBA" id="ARBA00023136"/>
    </source>
</evidence>
<proteinExistence type="predicted"/>
<keyword evidence="2" id="KW-0472">Membrane</keyword>
<accession>A0A9W5AZE7</accession>
<feature type="signal peptide" evidence="5">
    <location>
        <begin position="1"/>
        <end position="23"/>
    </location>
</feature>
<keyword evidence="1 5" id="KW-0732">Signal</keyword>
<dbReference type="AlphaFoldDB" id="A0A9W5AZE7"/>
<keyword evidence="3" id="KW-0564">Palmitate</keyword>
<dbReference type="InterPro" id="IPR018660">
    <property type="entry name" value="MliC"/>
</dbReference>
<feature type="domain" description="C-type lysozyme inhibitor" evidence="6">
    <location>
        <begin position="43"/>
        <end position="109"/>
    </location>
</feature>
<sequence length="135" mass="14277">MKKSVAALYLAALSLPAASSALAEDLVIPLPGDTTVEKTDAVYRCGAETVEAVYYNAGDISLVRLGLKDGVIVAANVVSGSGAKYQGGARVWWSKGDEADLYDVMADPDMKQPVHCVEEKKPDRHDIHGAAAGRF</sequence>
<evidence type="ECO:0000256" key="1">
    <source>
        <dbReference type="ARBA" id="ARBA00022729"/>
    </source>
</evidence>
<dbReference type="SUPFAM" id="SSF141488">
    <property type="entry name" value="YdhA-like"/>
    <property type="match status" value="1"/>
</dbReference>
<dbReference type="InterPro" id="IPR036328">
    <property type="entry name" value="MliC_sf"/>
</dbReference>
<organism evidence="7 8">
    <name type="scientific">Agrobacterium genomosp. 2 str. CFBP 5494</name>
    <dbReference type="NCBI Taxonomy" id="1183436"/>
    <lineage>
        <taxon>Bacteria</taxon>
        <taxon>Pseudomonadati</taxon>
        <taxon>Pseudomonadota</taxon>
        <taxon>Alphaproteobacteria</taxon>
        <taxon>Hyphomicrobiales</taxon>
        <taxon>Rhizobiaceae</taxon>
        <taxon>Rhizobium/Agrobacterium group</taxon>
        <taxon>Agrobacterium</taxon>
        <taxon>Agrobacterium tumefaciens complex</taxon>
    </lineage>
</organism>
<evidence type="ECO:0000256" key="3">
    <source>
        <dbReference type="ARBA" id="ARBA00023139"/>
    </source>
</evidence>
<keyword evidence="8" id="KW-1185">Reference proteome</keyword>
<evidence type="ECO:0000256" key="5">
    <source>
        <dbReference type="SAM" id="SignalP"/>
    </source>
</evidence>
<reference evidence="7 8" key="1">
    <citation type="submission" date="2016-01" db="EMBL/GenBank/DDBJ databases">
        <authorList>
            <person name="Regsiter A."/>
            <person name="william w."/>
        </authorList>
    </citation>
    <scope>NUCLEOTIDE SEQUENCE [LARGE SCALE GENOMIC DNA]</scope>
    <source>
        <strain evidence="7 8">CFBP 5494</strain>
    </source>
</reference>
<feature type="chain" id="PRO_5040822593" description="C-type lysozyme inhibitor domain-containing protein" evidence="5">
    <location>
        <begin position="24"/>
        <end position="135"/>
    </location>
</feature>
<protein>
    <recommendedName>
        <fullName evidence="6">C-type lysozyme inhibitor domain-containing protein</fullName>
    </recommendedName>
</protein>
<dbReference type="EMBL" id="FBVY01000008">
    <property type="protein sequence ID" value="CUW89134.1"/>
    <property type="molecule type" value="Genomic_DNA"/>
</dbReference>
<keyword evidence="4" id="KW-0449">Lipoprotein</keyword>
<comment type="caution">
    <text evidence="7">The sequence shown here is derived from an EMBL/GenBank/DDBJ whole genome shotgun (WGS) entry which is preliminary data.</text>
</comment>
<gene>
    <name evidence="7" type="ORF">AGR2A_Cc160014</name>
</gene>
<evidence type="ECO:0000313" key="7">
    <source>
        <dbReference type="EMBL" id="CUW89134.1"/>
    </source>
</evidence>
<name>A0A9W5AZE7_9HYPH</name>
<evidence type="ECO:0000313" key="8">
    <source>
        <dbReference type="Proteomes" id="UP000191933"/>
    </source>
</evidence>